<protein>
    <submittedName>
        <fullName evidence="1">Protein IQ-DOMAIN like</fullName>
    </submittedName>
</protein>
<accession>A0ACC1YXF3</accession>
<comment type="caution">
    <text evidence="1">The sequence shown here is derived from an EMBL/GenBank/DDBJ whole genome shotgun (WGS) entry which is preliminary data.</text>
</comment>
<dbReference type="Proteomes" id="UP001164539">
    <property type="component" value="Chromosome 1"/>
</dbReference>
<dbReference type="EMBL" id="CM051394">
    <property type="protein sequence ID" value="KAJ4728034.1"/>
    <property type="molecule type" value="Genomic_DNA"/>
</dbReference>
<evidence type="ECO:0000313" key="1">
    <source>
        <dbReference type="EMBL" id="KAJ4728034.1"/>
    </source>
</evidence>
<keyword evidence="2" id="KW-1185">Reference proteome</keyword>
<organism evidence="1 2">
    <name type="scientific">Melia azedarach</name>
    <name type="common">Chinaberry tree</name>
    <dbReference type="NCBI Taxonomy" id="155640"/>
    <lineage>
        <taxon>Eukaryota</taxon>
        <taxon>Viridiplantae</taxon>
        <taxon>Streptophyta</taxon>
        <taxon>Embryophyta</taxon>
        <taxon>Tracheophyta</taxon>
        <taxon>Spermatophyta</taxon>
        <taxon>Magnoliopsida</taxon>
        <taxon>eudicotyledons</taxon>
        <taxon>Gunneridae</taxon>
        <taxon>Pentapetalae</taxon>
        <taxon>rosids</taxon>
        <taxon>malvids</taxon>
        <taxon>Sapindales</taxon>
        <taxon>Meliaceae</taxon>
        <taxon>Melia</taxon>
    </lineage>
</organism>
<evidence type="ECO:0000313" key="2">
    <source>
        <dbReference type="Proteomes" id="UP001164539"/>
    </source>
</evidence>
<reference evidence="1 2" key="1">
    <citation type="journal article" date="2023" name="Science">
        <title>Complex scaffold remodeling in plant triterpene biosynthesis.</title>
        <authorList>
            <person name="De La Pena R."/>
            <person name="Hodgson H."/>
            <person name="Liu J.C."/>
            <person name="Stephenson M.J."/>
            <person name="Martin A.C."/>
            <person name="Owen C."/>
            <person name="Harkess A."/>
            <person name="Leebens-Mack J."/>
            <person name="Jimenez L.E."/>
            <person name="Osbourn A."/>
            <person name="Sattely E.S."/>
        </authorList>
    </citation>
    <scope>NUCLEOTIDE SEQUENCE [LARGE SCALE GENOMIC DNA]</scope>
    <source>
        <strain evidence="2">cv. JPN11</strain>
        <tissue evidence="1">Leaf</tissue>
    </source>
</reference>
<sequence>MGKKGGTSWLTAVKRAFRSPTKESDKKSSRQRREEYEQEEDEEKKREKRRWLFRKTTNQETVTQQTPTKERTANATGGGSPLQADHAATAAAEQRHSSPLEVTTAAAAEAAVTSAQVAVEVARLIRPPTFSAREYYAVIVIQTAFRGYLARRALRALKGLVKLQALVRGHNVRKQAKMTLRCMQALVRVQARVLDQRVRLSQEGSRKSTFSDTNSVWESRYLRDISDRRSMSREGSSIADDWDERPHTIEEVKAMLQHRKEAALKREKTQSHAFSQQIWRNGRSSSMGDEDELEDRPKWLDRWMATKPWDSKGRASTDHRDPIKTVEIDTSQPYSYLAPNFRRTNNQNQYHQHQRPASPIHRAQHNPSLHHSPVTPSPLKTRSLQVRSASPRYQREDRTYSTSQTPSLRSNYYYTGNAHQHSRGASSSGTLPNYMAATESAKARARSQSAPRQRPSTPERDRVGSAKKRLSFPVPEPYGVGIGYGNYGQNLRSPSFKSVSGTHFGLEQQSNYSSCYTDSLGGEMSPSSTGDLRRWLR</sequence>
<proteinExistence type="predicted"/>
<name>A0ACC1YXF3_MELAZ</name>
<gene>
    <name evidence="1" type="ORF">OWV82_001037</name>
</gene>